<keyword evidence="10" id="KW-0472">Membrane</keyword>
<evidence type="ECO:0000256" key="2">
    <source>
        <dbReference type="ARBA" id="ARBA00022598"/>
    </source>
</evidence>
<keyword evidence="5" id="KW-0648">Protein biosynthesis</keyword>
<dbReference type="PANTHER" id="PTHR11946:SF93">
    <property type="entry name" value="VALINE--TRNA LIGASE, CHLOROPLASTIC_MITOCHONDRIAL 2"/>
    <property type="match status" value="1"/>
</dbReference>
<evidence type="ECO:0000313" key="15">
    <source>
        <dbReference type="Proteomes" id="UP000769766"/>
    </source>
</evidence>
<evidence type="ECO:0000256" key="1">
    <source>
        <dbReference type="ARBA" id="ARBA00013169"/>
    </source>
</evidence>
<feature type="coiled-coil region" evidence="9">
    <location>
        <begin position="429"/>
        <end position="491"/>
    </location>
</feature>
<keyword evidence="10" id="KW-0812">Transmembrane</keyword>
<evidence type="ECO:0000256" key="3">
    <source>
        <dbReference type="ARBA" id="ARBA00022741"/>
    </source>
</evidence>
<dbReference type="SUPFAM" id="SSF52374">
    <property type="entry name" value="Nucleotidylyl transferase"/>
    <property type="match status" value="1"/>
</dbReference>
<evidence type="ECO:0000256" key="6">
    <source>
        <dbReference type="ARBA" id="ARBA00023146"/>
    </source>
</evidence>
<dbReference type="PRINTS" id="PR00986">
    <property type="entry name" value="TRNASYNTHVAL"/>
</dbReference>
<keyword evidence="6" id="KW-0030">Aminoacyl-tRNA synthetase</keyword>
<dbReference type="SUPFAM" id="SSF46589">
    <property type="entry name" value="tRNA-binding arm"/>
    <property type="match status" value="1"/>
</dbReference>
<evidence type="ECO:0000313" key="14">
    <source>
        <dbReference type="EMBL" id="MBI2877943.1"/>
    </source>
</evidence>
<feature type="domain" description="Methionyl/Valyl/Leucyl/Isoleucyl-tRNA synthetase anticodon-binding" evidence="12">
    <location>
        <begin position="215"/>
        <end position="365"/>
    </location>
</feature>
<evidence type="ECO:0000256" key="7">
    <source>
        <dbReference type="ARBA" id="ARBA00029936"/>
    </source>
</evidence>
<sequence length="492" mass="56905">MTNIRDWCISRQIWWGHQIPAWHCPDCRGITVERTTPSQCQHCGSAGIVRETDVLDTWFSSALWPFSTLGWPQRTKELERFYPTSVLVTAFDILFFWVARMMMMGLKFMGEVPFRDVYIHALVKDIEGKKMSKSRGNVIDPLIIIDQYGADAFRLTLAAFAVQGRDILLSEERIQGYRHFANKLWNAARFVFMNLEGYQPPEAASLPRERLTVVDRWILSRLTHTVEQVRTALEGYRFNEMADALYQFIWHEYCDWYLELIKPRLRTGGEERRLTQQLMVEVLDSCLRMLHPIMPFITEELWQRLPVEGEAVPRTIMRAPFPPVREAWQDPQAEETMGFVMEVIGEIRNIRSELNIAPSKKVEAILSSPDEPEIERLRAHTEDISLLASLSSLAIVSQHQKIQGALTSMVGKTEVILLPGEGFDLEGERKRLLKELSKIEEDLVLLEEKLSREDFLAKAPPEIVEKNLERRDALREKASRLRRGLARIEGEA</sequence>
<dbReference type="AlphaFoldDB" id="A0A932CR36"/>
<keyword evidence="2 14" id="KW-0436">Ligase</keyword>
<evidence type="ECO:0000259" key="11">
    <source>
        <dbReference type="Pfam" id="PF00133"/>
    </source>
</evidence>
<dbReference type="Pfam" id="PF10458">
    <property type="entry name" value="Val_tRNA-synt_C"/>
    <property type="match status" value="1"/>
</dbReference>
<evidence type="ECO:0000259" key="13">
    <source>
        <dbReference type="Pfam" id="PF10458"/>
    </source>
</evidence>
<dbReference type="InterPro" id="IPR002300">
    <property type="entry name" value="aa-tRNA-synth_Ia"/>
</dbReference>
<organism evidence="14 15">
    <name type="scientific">Tectimicrobiota bacterium</name>
    <dbReference type="NCBI Taxonomy" id="2528274"/>
    <lineage>
        <taxon>Bacteria</taxon>
        <taxon>Pseudomonadati</taxon>
        <taxon>Nitrospinota/Tectimicrobiota group</taxon>
        <taxon>Candidatus Tectimicrobiota</taxon>
    </lineage>
</organism>
<dbReference type="EMBL" id="JACPRF010000420">
    <property type="protein sequence ID" value="MBI2877943.1"/>
    <property type="molecule type" value="Genomic_DNA"/>
</dbReference>
<keyword evidence="3" id="KW-0547">Nucleotide-binding</keyword>
<dbReference type="GO" id="GO:0005829">
    <property type="term" value="C:cytosol"/>
    <property type="evidence" value="ECO:0007669"/>
    <property type="project" value="TreeGrafter"/>
</dbReference>
<dbReference type="GO" id="GO:0005524">
    <property type="term" value="F:ATP binding"/>
    <property type="evidence" value="ECO:0007669"/>
    <property type="project" value="UniProtKB-KW"/>
</dbReference>
<reference evidence="14" key="1">
    <citation type="submission" date="2020-07" db="EMBL/GenBank/DDBJ databases">
        <title>Huge and variable diversity of episymbiotic CPR bacteria and DPANN archaea in groundwater ecosystems.</title>
        <authorList>
            <person name="He C.Y."/>
            <person name="Keren R."/>
            <person name="Whittaker M."/>
            <person name="Farag I.F."/>
            <person name="Doudna J."/>
            <person name="Cate J.H.D."/>
            <person name="Banfield J.F."/>
        </authorList>
    </citation>
    <scope>NUCLEOTIDE SEQUENCE</scope>
    <source>
        <strain evidence="14">NC_groundwater_672_Ag_B-0.1um_62_36</strain>
    </source>
</reference>
<keyword evidence="10" id="KW-1133">Transmembrane helix</keyword>
<proteinExistence type="predicted"/>
<dbReference type="CDD" id="cd07962">
    <property type="entry name" value="Anticodon_Ia_Val"/>
    <property type="match status" value="1"/>
</dbReference>
<dbReference type="EC" id="6.1.1.9" evidence="1"/>
<dbReference type="InterPro" id="IPR010978">
    <property type="entry name" value="tRNA-bd_arm"/>
</dbReference>
<evidence type="ECO:0000256" key="8">
    <source>
        <dbReference type="ARBA" id="ARBA00047552"/>
    </source>
</evidence>
<dbReference type="InterPro" id="IPR019499">
    <property type="entry name" value="Val-tRNA_synth_tRNA-bd"/>
</dbReference>
<dbReference type="SUPFAM" id="SSF47323">
    <property type="entry name" value="Anticodon-binding domain of a subclass of class I aminoacyl-tRNA synthetases"/>
    <property type="match status" value="1"/>
</dbReference>
<comment type="caution">
    <text evidence="14">The sequence shown here is derived from an EMBL/GenBank/DDBJ whole genome shotgun (WGS) entry which is preliminary data.</text>
</comment>
<dbReference type="InterPro" id="IPR033705">
    <property type="entry name" value="Anticodon_Ia_Val"/>
</dbReference>
<dbReference type="GO" id="GO:0004832">
    <property type="term" value="F:valine-tRNA ligase activity"/>
    <property type="evidence" value="ECO:0007669"/>
    <property type="project" value="UniProtKB-EC"/>
</dbReference>
<accession>A0A932CR36</accession>
<keyword evidence="9" id="KW-0175">Coiled coil</keyword>
<dbReference type="Pfam" id="PF00133">
    <property type="entry name" value="tRNA-synt_1"/>
    <property type="match status" value="1"/>
</dbReference>
<feature type="domain" description="Aminoacyl-tRNA synthetase class Ia" evidence="11">
    <location>
        <begin position="1"/>
        <end position="169"/>
    </location>
</feature>
<name>A0A932CR36_UNCTE</name>
<dbReference type="InterPro" id="IPR014729">
    <property type="entry name" value="Rossmann-like_a/b/a_fold"/>
</dbReference>
<keyword evidence="4" id="KW-0067">ATP-binding</keyword>
<dbReference type="Gene3D" id="1.10.287.380">
    <property type="entry name" value="Valyl-tRNA synthetase, C-terminal domain"/>
    <property type="match status" value="1"/>
</dbReference>
<dbReference type="Gene3D" id="1.10.730.10">
    <property type="entry name" value="Isoleucyl-tRNA Synthetase, Domain 1"/>
    <property type="match status" value="1"/>
</dbReference>
<feature type="domain" description="Valyl-tRNA synthetase tRNA-binding arm" evidence="13">
    <location>
        <begin position="424"/>
        <end position="488"/>
    </location>
</feature>
<dbReference type="InterPro" id="IPR009080">
    <property type="entry name" value="tRNAsynth_Ia_anticodon-bd"/>
</dbReference>
<dbReference type="Pfam" id="PF08264">
    <property type="entry name" value="Anticodon_1"/>
    <property type="match status" value="1"/>
</dbReference>
<evidence type="ECO:0000256" key="5">
    <source>
        <dbReference type="ARBA" id="ARBA00022917"/>
    </source>
</evidence>
<dbReference type="Gene3D" id="3.40.50.620">
    <property type="entry name" value="HUPs"/>
    <property type="match status" value="1"/>
</dbReference>
<dbReference type="InterPro" id="IPR013155">
    <property type="entry name" value="M/V/L/I-tRNA-synth_anticd-bd"/>
</dbReference>
<evidence type="ECO:0000256" key="9">
    <source>
        <dbReference type="SAM" id="Coils"/>
    </source>
</evidence>
<dbReference type="GO" id="GO:0006438">
    <property type="term" value="P:valyl-tRNA aminoacylation"/>
    <property type="evidence" value="ECO:0007669"/>
    <property type="project" value="InterPro"/>
</dbReference>
<feature type="non-terminal residue" evidence="14">
    <location>
        <position position="1"/>
    </location>
</feature>
<dbReference type="PANTHER" id="PTHR11946">
    <property type="entry name" value="VALYL-TRNA SYNTHETASES"/>
    <property type="match status" value="1"/>
</dbReference>
<gene>
    <name evidence="14" type="ORF">HYY20_13790</name>
</gene>
<feature type="transmembrane region" description="Helical" evidence="10">
    <location>
        <begin position="81"/>
        <end position="99"/>
    </location>
</feature>
<evidence type="ECO:0000256" key="10">
    <source>
        <dbReference type="SAM" id="Phobius"/>
    </source>
</evidence>
<protein>
    <recommendedName>
        <fullName evidence="1">valine--tRNA ligase</fullName>
        <ecNumber evidence="1">6.1.1.9</ecNumber>
    </recommendedName>
    <alternativeName>
        <fullName evidence="7">Valyl-tRNA synthetase</fullName>
    </alternativeName>
</protein>
<dbReference type="Proteomes" id="UP000769766">
    <property type="component" value="Unassembled WGS sequence"/>
</dbReference>
<evidence type="ECO:0000256" key="4">
    <source>
        <dbReference type="ARBA" id="ARBA00022840"/>
    </source>
</evidence>
<comment type="catalytic activity">
    <reaction evidence="8">
        <text>tRNA(Val) + L-valine + ATP = L-valyl-tRNA(Val) + AMP + diphosphate</text>
        <dbReference type="Rhea" id="RHEA:10704"/>
        <dbReference type="Rhea" id="RHEA-COMP:9672"/>
        <dbReference type="Rhea" id="RHEA-COMP:9708"/>
        <dbReference type="ChEBI" id="CHEBI:30616"/>
        <dbReference type="ChEBI" id="CHEBI:33019"/>
        <dbReference type="ChEBI" id="CHEBI:57762"/>
        <dbReference type="ChEBI" id="CHEBI:78442"/>
        <dbReference type="ChEBI" id="CHEBI:78537"/>
        <dbReference type="ChEBI" id="CHEBI:456215"/>
        <dbReference type="EC" id="6.1.1.9"/>
    </reaction>
</comment>
<dbReference type="InterPro" id="IPR002303">
    <property type="entry name" value="Valyl-tRNA_ligase"/>
</dbReference>
<evidence type="ECO:0000259" key="12">
    <source>
        <dbReference type="Pfam" id="PF08264"/>
    </source>
</evidence>
<dbReference type="InterPro" id="IPR037118">
    <property type="entry name" value="Val-tRNA_synth_C_sf"/>
</dbReference>
<dbReference type="FunFam" id="1.10.730.10:FF:000009">
    <property type="entry name" value="Valine--tRNA ligase, mitochondrial"/>
    <property type="match status" value="1"/>
</dbReference>